<dbReference type="OrthoDB" id="8617387at2"/>
<accession>A0A369B319</accession>
<dbReference type="Proteomes" id="UP000288197">
    <property type="component" value="Unassembled WGS sequence"/>
</dbReference>
<name>A0A369B319_9ENTE</name>
<feature type="domain" description="Peptidase C45 hydrolase" evidence="1">
    <location>
        <begin position="102"/>
        <end position="329"/>
    </location>
</feature>
<dbReference type="EMBL" id="NGJX01000001">
    <property type="protein sequence ID" value="RSU05722.1"/>
    <property type="molecule type" value="Genomic_DNA"/>
</dbReference>
<protein>
    <recommendedName>
        <fullName evidence="1">Peptidase C45 hydrolase domain-containing protein</fullName>
    </recommendedName>
</protein>
<dbReference type="Gene3D" id="3.60.60.10">
    <property type="entry name" value="Penicillin V Acylase, Chain A"/>
    <property type="match status" value="1"/>
</dbReference>
<evidence type="ECO:0000313" key="3">
    <source>
        <dbReference type="Proteomes" id="UP000288197"/>
    </source>
</evidence>
<dbReference type="InterPro" id="IPR005079">
    <property type="entry name" value="Peptidase_C45_hydrolase"/>
</dbReference>
<evidence type="ECO:0000313" key="2">
    <source>
        <dbReference type="EMBL" id="RSU05722.1"/>
    </source>
</evidence>
<proteinExistence type="predicted"/>
<dbReference type="GeneID" id="63145389"/>
<sequence>MERVGRFTYLSGEAYALGQKQGAELSHIPEIERILFNESGLTNQRTMIAIGQLEMYYPSLLEELKGVADYFNRDIREHTFLDTAYLIAGGCSLGVLSSQNSQDDNPYVIRMYDLGAEISDFRMCSTNKSKAYKHSGFSVMFFGRSEGINEHGLCVTFAACGLPVGNAPGMIQPKINGLNFMVIVRLLLETCQRTEEAVEMIKKLPIASNMNLLITDALEDTVIVETMNGDIYVKESTESYTIATNHALVDEVKTVQKEYLVQSEKRYHLMESTMGQNEKISKDDLFELMATPYPKGLAMHNYQEFFGTVYTALFDISQRSIYFSFGSPAFNSVHELKVGEDFSQKFFELNLPNESYGPTFWERRKY</sequence>
<dbReference type="RefSeq" id="WP_114288684.1">
    <property type="nucleotide sequence ID" value="NZ_CP081459.1"/>
</dbReference>
<gene>
    <name evidence="2" type="ORF">CBF32_01615</name>
</gene>
<dbReference type="InterPro" id="IPR029055">
    <property type="entry name" value="Ntn_hydrolases_N"/>
</dbReference>
<comment type="caution">
    <text evidence="2">The sequence shown here is derived from an EMBL/GenBank/DDBJ whole genome shotgun (WGS) entry which is preliminary data.</text>
</comment>
<keyword evidence="3" id="KW-1185">Reference proteome</keyword>
<dbReference type="SUPFAM" id="SSF56235">
    <property type="entry name" value="N-terminal nucleophile aminohydrolases (Ntn hydrolases)"/>
    <property type="match status" value="1"/>
</dbReference>
<reference evidence="2 3" key="1">
    <citation type="submission" date="2017-05" db="EMBL/GenBank/DDBJ databases">
        <title>Vagococcus spp. assemblies.</title>
        <authorList>
            <person name="Gulvik C.A."/>
        </authorList>
    </citation>
    <scope>NUCLEOTIDE SEQUENCE [LARGE SCALE GENOMIC DNA]</scope>
    <source>
        <strain evidence="2 3">NCFB 2497</strain>
    </source>
</reference>
<dbReference type="PANTHER" id="PTHR34180">
    <property type="entry name" value="PEPTIDASE C45"/>
    <property type="match status" value="1"/>
</dbReference>
<dbReference type="NCBIfam" id="NF040521">
    <property type="entry name" value="C45_proenzyme"/>
    <property type="match status" value="1"/>
</dbReference>
<dbReference type="PANTHER" id="PTHR34180:SF1">
    <property type="entry name" value="BETA-ALANYL-DOPAMINE_CARCININE HYDROLASE"/>
    <property type="match status" value="1"/>
</dbReference>
<dbReference type="InterPro" id="IPR047794">
    <property type="entry name" value="C45_proenzyme-like"/>
</dbReference>
<dbReference type="Pfam" id="PF03417">
    <property type="entry name" value="AAT"/>
    <property type="match status" value="1"/>
</dbReference>
<dbReference type="InterPro" id="IPR047801">
    <property type="entry name" value="Peptidase_C45"/>
</dbReference>
<dbReference type="AlphaFoldDB" id="A0A369B319"/>
<organism evidence="2 3">
    <name type="scientific">Vagococcus fluvialis</name>
    <dbReference type="NCBI Taxonomy" id="2738"/>
    <lineage>
        <taxon>Bacteria</taxon>
        <taxon>Bacillati</taxon>
        <taxon>Bacillota</taxon>
        <taxon>Bacilli</taxon>
        <taxon>Lactobacillales</taxon>
        <taxon>Enterococcaceae</taxon>
        <taxon>Vagococcus</taxon>
    </lineage>
</organism>
<evidence type="ECO:0000259" key="1">
    <source>
        <dbReference type="Pfam" id="PF03417"/>
    </source>
</evidence>